<dbReference type="RefSeq" id="WP_343771868.1">
    <property type="nucleotide sequence ID" value="NZ_BAAADV010000001.1"/>
</dbReference>
<gene>
    <name evidence="1" type="ORF">GCM10009020_01160</name>
</gene>
<dbReference type="Proteomes" id="UP001500420">
    <property type="component" value="Unassembled WGS sequence"/>
</dbReference>
<reference evidence="1 2" key="1">
    <citation type="journal article" date="2019" name="Int. J. Syst. Evol. Microbiol.">
        <title>The Global Catalogue of Microorganisms (GCM) 10K type strain sequencing project: providing services to taxonomists for standard genome sequencing and annotation.</title>
        <authorList>
            <consortium name="The Broad Institute Genomics Platform"/>
            <consortium name="The Broad Institute Genome Sequencing Center for Infectious Disease"/>
            <person name="Wu L."/>
            <person name="Ma J."/>
        </authorList>
    </citation>
    <scope>NUCLEOTIDE SEQUENCE [LARGE SCALE GENOMIC DNA]</scope>
    <source>
        <strain evidence="1 2">JCM 16328</strain>
    </source>
</reference>
<proteinExistence type="predicted"/>
<comment type="caution">
    <text evidence="1">The sequence shown here is derived from an EMBL/GenBank/DDBJ whole genome shotgun (WGS) entry which is preliminary data.</text>
</comment>
<name>A0AAV3T5Q6_9EURY</name>
<evidence type="ECO:0000313" key="1">
    <source>
        <dbReference type="EMBL" id="GAA0660852.1"/>
    </source>
</evidence>
<keyword evidence="2" id="KW-1185">Reference proteome</keyword>
<sequence length="112" mass="12582">MDCPRCGEQLIHYSLGDSETWNCQSCSYSGITVEHRSDRPETESWAESFERFYEQTAEAETPDRTETPDRCVAATASGQRCSRDAKPGERYCGQHLAMVERDGADAVTDHGR</sequence>
<accession>A0AAV3T5Q6</accession>
<dbReference type="AlphaFoldDB" id="A0AAV3T5Q6"/>
<dbReference type="EMBL" id="BAAADV010000001">
    <property type="protein sequence ID" value="GAA0660852.1"/>
    <property type="molecule type" value="Genomic_DNA"/>
</dbReference>
<evidence type="ECO:0008006" key="3">
    <source>
        <dbReference type="Google" id="ProtNLM"/>
    </source>
</evidence>
<evidence type="ECO:0000313" key="2">
    <source>
        <dbReference type="Proteomes" id="UP001500420"/>
    </source>
</evidence>
<organism evidence="1 2">
    <name type="scientific">Natronoarchaeum mannanilyticum</name>
    <dbReference type="NCBI Taxonomy" id="926360"/>
    <lineage>
        <taxon>Archaea</taxon>
        <taxon>Methanobacteriati</taxon>
        <taxon>Methanobacteriota</taxon>
        <taxon>Stenosarchaea group</taxon>
        <taxon>Halobacteria</taxon>
        <taxon>Halobacteriales</taxon>
        <taxon>Natronoarchaeaceae</taxon>
    </lineage>
</organism>
<protein>
    <recommendedName>
        <fullName evidence="3">Small CPxCG-related zinc finger protein</fullName>
    </recommendedName>
</protein>